<keyword evidence="3" id="KW-0732">Signal</keyword>
<dbReference type="STRING" id="1618738.UV76_C0001G0036"/>
<dbReference type="PIRSF" id="PIRSF002741">
    <property type="entry name" value="MppA"/>
    <property type="match status" value="1"/>
</dbReference>
<evidence type="ECO:0000256" key="4">
    <source>
        <dbReference type="SAM" id="Phobius"/>
    </source>
</evidence>
<feature type="transmembrane region" description="Helical" evidence="4">
    <location>
        <begin position="32"/>
        <end position="52"/>
    </location>
</feature>
<dbReference type="GO" id="GO:0042597">
    <property type="term" value="C:periplasmic space"/>
    <property type="evidence" value="ECO:0007669"/>
    <property type="project" value="UniProtKB-ARBA"/>
</dbReference>
<dbReference type="InterPro" id="IPR030678">
    <property type="entry name" value="Peptide/Ni-bd"/>
</dbReference>
<gene>
    <name evidence="6" type="ORF">UV76_C0001G0036</name>
</gene>
<dbReference type="PANTHER" id="PTHR30290:SF9">
    <property type="entry name" value="OLIGOPEPTIDE-BINDING PROTEIN APPA"/>
    <property type="match status" value="1"/>
</dbReference>
<dbReference type="Gene3D" id="3.10.105.10">
    <property type="entry name" value="Dipeptide-binding Protein, Domain 3"/>
    <property type="match status" value="1"/>
</dbReference>
<protein>
    <submittedName>
        <fullName evidence="6">Extracellular solute-binding protein family 5</fullName>
    </submittedName>
</protein>
<dbReference type="Gene3D" id="3.90.76.10">
    <property type="entry name" value="Dipeptide-binding Protein, Domain 1"/>
    <property type="match status" value="1"/>
</dbReference>
<dbReference type="Gene3D" id="3.40.190.10">
    <property type="entry name" value="Periplasmic binding protein-like II"/>
    <property type="match status" value="1"/>
</dbReference>
<comment type="caution">
    <text evidence="6">The sequence shown here is derived from an EMBL/GenBank/DDBJ whole genome shotgun (WGS) entry which is preliminary data.</text>
</comment>
<dbReference type="PANTHER" id="PTHR30290">
    <property type="entry name" value="PERIPLASMIC BINDING COMPONENT OF ABC TRANSPORTER"/>
    <property type="match status" value="1"/>
</dbReference>
<evidence type="ECO:0000259" key="5">
    <source>
        <dbReference type="Pfam" id="PF00496"/>
    </source>
</evidence>
<proteinExistence type="inferred from homology"/>
<dbReference type="GO" id="GO:0043190">
    <property type="term" value="C:ATP-binding cassette (ABC) transporter complex"/>
    <property type="evidence" value="ECO:0007669"/>
    <property type="project" value="InterPro"/>
</dbReference>
<accession>A0A0G1DUK9</accession>
<dbReference type="GO" id="GO:1904680">
    <property type="term" value="F:peptide transmembrane transporter activity"/>
    <property type="evidence" value="ECO:0007669"/>
    <property type="project" value="TreeGrafter"/>
</dbReference>
<keyword evidence="4" id="KW-1133">Transmembrane helix</keyword>
<organism evidence="6 7">
    <name type="scientific">Candidatus Nomurabacteria bacterium GW2011_GWA2_43_15</name>
    <dbReference type="NCBI Taxonomy" id="1618738"/>
    <lineage>
        <taxon>Bacteria</taxon>
        <taxon>Candidatus Nomuraibacteriota</taxon>
    </lineage>
</organism>
<dbReference type="Pfam" id="PF00496">
    <property type="entry name" value="SBP_bac_5"/>
    <property type="match status" value="1"/>
</dbReference>
<dbReference type="Proteomes" id="UP000034646">
    <property type="component" value="Unassembled WGS sequence"/>
</dbReference>
<evidence type="ECO:0000313" key="7">
    <source>
        <dbReference type="Proteomes" id="UP000034646"/>
    </source>
</evidence>
<dbReference type="InterPro" id="IPR000914">
    <property type="entry name" value="SBP_5_dom"/>
</dbReference>
<comment type="similarity">
    <text evidence="1">Belongs to the bacterial solute-binding protein 5 family.</text>
</comment>
<dbReference type="AlphaFoldDB" id="A0A0G1DUK9"/>
<dbReference type="CDD" id="cd08513">
    <property type="entry name" value="PBP2_thermophilic_Hb8_like"/>
    <property type="match status" value="1"/>
</dbReference>
<dbReference type="EMBL" id="LCFS01000001">
    <property type="protein sequence ID" value="KKT01278.1"/>
    <property type="molecule type" value="Genomic_DNA"/>
</dbReference>
<keyword evidence="4" id="KW-0472">Membrane</keyword>
<name>A0A0G1DUK9_9BACT</name>
<sequence length="584" mass="65581">MEKLYSRIRNFKLPKKDEINSVFTAFSKNEKIIFAALVLALFISTVSILQSINKSLMVEVPFRGGSISEGIIGVPRFINPILANSSVDQDLVSLIYSGLMRKNPDGTLTPDLAEKYEISQNGLSYTFTLKDKIYFQDGKPVTADDVIFTVNKAKDSVIKSLHKVHWDGVTAAKINDMTIEFTLRQPRPSFLENATLGIMPQSLWDNSPIELNDANTAPVGSGPYMIKSVAKESSGIINSYELTSFEEFILGEPFIKTINLHFYSNEDDLIRALEEGAIDQVSSITPSNADDLKEKNYRVESSVLPRVFGLFFNQNQNNLFTDKIITKAIDQAIDKDKIAREVLFGYGIAIDDPIPPNMIAYQKLAGGNGATREEILKNVQDSLAKDGWSKGPDGFLQKTTADKNKKKTTATLQFSISTGNAPELALTAELIRQDLSAIGMKVDIKTFEVGNLNQSVIRPRKYDALLFGQIINNESDLYAFWHSSQRKDPGLNVALYTNAKVDKILEEAFTTQDEQERVKKYAQFEDEIKKDMPAVFLYSPNFIYVVSKNLMGFSIDHITSPADRFLNIYSWYTKTENVWKIFSK</sequence>
<evidence type="ECO:0000256" key="3">
    <source>
        <dbReference type="ARBA" id="ARBA00022729"/>
    </source>
</evidence>
<keyword evidence="4" id="KW-0812">Transmembrane</keyword>
<evidence type="ECO:0000256" key="1">
    <source>
        <dbReference type="ARBA" id="ARBA00005695"/>
    </source>
</evidence>
<dbReference type="SUPFAM" id="SSF53850">
    <property type="entry name" value="Periplasmic binding protein-like II"/>
    <property type="match status" value="1"/>
</dbReference>
<dbReference type="InterPro" id="IPR039424">
    <property type="entry name" value="SBP_5"/>
</dbReference>
<keyword evidence="2" id="KW-0813">Transport</keyword>
<evidence type="ECO:0000256" key="2">
    <source>
        <dbReference type="ARBA" id="ARBA00022448"/>
    </source>
</evidence>
<reference evidence="6 7" key="1">
    <citation type="journal article" date="2015" name="Nature">
        <title>rRNA introns, odd ribosomes, and small enigmatic genomes across a large radiation of phyla.</title>
        <authorList>
            <person name="Brown C.T."/>
            <person name="Hug L.A."/>
            <person name="Thomas B.C."/>
            <person name="Sharon I."/>
            <person name="Castelle C.J."/>
            <person name="Singh A."/>
            <person name="Wilkins M.J."/>
            <person name="Williams K.H."/>
            <person name="Banfield J.F."/>
        </authorList>
    </citation>
    <scope>NUCLEOTIDE SEQUENCE [LARGE SCALE GENOMIC DNA]</scope>
</reference>
<feature type="domain" description="Solute-binding protein family 5" evidence="5">
    <location>
        <begin position="108"/>
        <end position="483"/>
    </location>
</feature>
<dbReference type="GO" id="GO:0015833">
    <property type="term" value="P:peptide transport"/>
    <property type="evidence" value="ECO:0007669"/>
    <property type="project" value="TreeGrafter"/>
</dbReference>
<evidence type="ECO:0000313" key="6">
    <source>
        <dbReference type="EMBL" id="KKT01278.1"/>
    </source>
</evidence>